<gene>
    <name evidence="2" type="ORF">DEM27_31785</name>
</gene>
<reference evidence="2 3" key="1">
    <citation type="submission" date="2018-05" db="EMBL/GenBank/DDBJ databases">
        <title>The draft genome of strain NS-104.</title>
        <authorList>
            <person name="Hang P."/>
            <person name="Jiang J."/>
        </authorList>
    </citation>
    <scope>NUCLEOTIDE SEQUENCE [LARGE SCALE GENOMIC DNA]</scope>
    <source>
        <strain evidence="2 3">NS-104</strain>
    </source>
</reference>
<dbReference type="AlphaFoldDB" id="A0A2U2DG75"/>
<keyword evidence="3" id="KW-1185">Reference proteome</keyword>
<organism evidence="2 3">
    <name type="scientific">Metarhizobium album</name>
    <dbReference type="NCBI Taxonomy" id="2182425"/>
    <lineage>
        <taxon>Bacteria</taxon>
        <taxon>Pseudomonadati</taxon>
        <taxon>Pseudomonadota</taxon>
        <taxon>Alphaproteobacteria</taxon>
        <taxon>Hyphomicrobiales</taxon>
        <taxon>Rhizobiaceae</taxon>
        <taxon>Metarhizobium</taxon>
    </lineage>
</organism>
<feature type="transmembrane region" description="Helical" evidence="1">
    <location>
        <begin position="41"/>
        <end position="74"/>
    </location>
</feature>
<proteinExistence type="predicted"/>
<dbReference type="RefSeq" id="WP_109462246.1">
    <property type="nucleotide sequence ID" value="NZ_QFBC01000028.1"/>
</dbReference>
<dbReference type="EMBL" id="QFBC01000028">
    <property type="protein sequence ID" value="PWE52323.1"/>
    <property type="molecule type" value="Genomic_DNA"/>
</dbReference>
<evidence type="ECO:0000256" key="1">
    <source>
        <dbReference type="SAM" id="Phobius"/>
    </source>
</evidence>
<accession>A0A2U2DG75</accession>
<comment type="caution">
    <text evidence="2">The sequence shown here is derived from an EMBL/GenBank/DDBJ whole genome shotgun (WGS) entry which is preliminary data.</text>
</comment>
<keyword evidence="1" id="KW-1133">Transmembrane helix</keyword>
<keyword evidence="1" id="KW-0472">Membrane</keyword>
<dbReference type="Proteomes" id="UP000245252">
    <property type="component" value="Unassembled WGS sequence"/>
</dbReference>
<sequence length="81" mass="8854">MTKDADLTGPPLDYVPVSRLDATPIPTKPFRFKPPTLRRSIYAAGCAAAFVAALVSSPAVVLFMIFALIGWWLLCKLFDPD</sequence>
<keyword evidence="1" id="KW-0812">Transmembrane</keyword>
<evidence type="ECO:0000313" key="2">
    <source>
        <dbReference type="EMBL" id="PWE52323.1"/>
    </source>
</evidence>
<name>A0A2U2DG75_9HYPH</name>
<protein>
    <submittedName>
        <fullName evidence="2">Uncharacterized protein</fullName>
    </submittedName>
</protein>
<evidence type="ECO:0000313" key="3">
    <source>
        <dbReference type="Proteomes" id="UP000245252"/>
    </source>
</evidence>